<evidence type="ECO:0000313" key="2">
    <source>
        <dbReference type="Proteomes" id="UP001592582"/>
    </source>
</evidence>
<name>A0ABV6V7U6_9ACTN</name>
<sequence length="214" mass="23884">MGLDAIERLRRLGLVVDDIHMPLSGASSEARVCTDLDSPGMAGYTFWSRSNRLLRERLLPQGWSYSNAQQILRTIHPSGEFAITAGSGSGLVGDESASWTGEVRTKNPKGPAVARLVQFNFEQLPLFSIPGREESKQDINAIPTWFLLYKSTREGLTFELSLPVEMHGKFVDTWRERIILPDNPFTGPEFDIRKLDQVIEEIPVEVPVAFKGAV</sequence>
<dbReference type="Proteomes" id="UP001592582">
    <property type="component" value="Unassembled WGS sequence"/>
</dbReference>
<evidence type="ECO:0000313" key="1">
    <source>
        <dbReference type="EMBL" id="MFC1409799.1"/>
    </source>
</evidence>
<organism evidence="1 2">
    <name type="scientific">Streptacidiphilus alkalitolerans</name>
    <dbReference type="NCBI Taxonomy" id="3342712"/>
    <lineage>
        <taxon>Bacteria</taxon>
        <taxon>Bacillati</taxon>
        <taxon>Actinomycetota</taxon>
        <taxon>Actinomycetes</taxon>
        <taxon>Kitasatosporales</taxon>
        <taxon>Streptomycetaceae</taxon>
        <taxon>Streptacidiphilus</taxon>
    </lineage>
</organism>
<dbReference type="RefSeq" id="WP_380506233.1">
    <property type="nucleotide sequence ID" value="NZ_JBHEZX010000004.1"/>
</dbReference>
<reference evidence="1 2" key="1">
    <citation type="submission" date="2024-09" db="EMBL/GenBank/DDBJ databases">
        <authorList>
            <person name="Lee S.D."/>
        </authorList>
    </citation>
    <scope>NUCLEOTIDE SEQUENCE [LARGE SCALE GENOMIC DNA]</scope>
    <source>
        <strain evidence="1 2">N1-1</strain>
    </source>
</reference>
<dbReference type="EMBL" id="JBHEZX010000004">
    <property type="protein sequence ID" value="MFC1409799.1"/>
    <property type="molecule type" value="Genomic_DNA"/>
</dbReference>
<protein>
    <submittedName>
        <fullName evidence="1">Uncharacterized protein</fullName>
    </submittedName>
</protein>
<comment type="caution">
    <text evidence="1">The sequence shown here is derived from an EMBL/GenBank/DDBJ whole genome shotgun (WGS) entry which is preliminary data.</text>
</comment>
<keyword evidence="2" id="KW-1185">Reference proteome</keyword>
<proteinExistence type="predicted"/>
<gene>
    <name evidence="1" type="ORF">ACEZDG_10965</name>
</gene>
<accession>A0ABV6V7U6</accession>